<evidence type="ECO:0000256" key="2">
    <source>
        <dbReference type="SAM" id="MobiDB-lite"/>
    </source>
</evidence>
<organism evidence="3 4">
    <name type="scientific">Besnoitia besnoiti</name>
    <name type="common">Apicomplexan protozoan</name>
    <dbReference type="NCBI Taxonomy" id="94643"/>
    <lineage>
        <taxon>Eukaryota</taxon>
        <taxon>Sar</taxon>
        <taxon>Alveolata</taxon>
        <taxon>Apicomplexa</taxon>
        <taxon>Conoidasida</taxon>
        <taxon>Coccidia</taxon>
        <taxon>Eucoccidiorida</taxon>
        <taxon>Eimeriorina</taxon>
        <taxon>Sarcocystidae</taxon>
        <taxon>Besnoitia</taxon>
    </lineage>
</organism>
<keyword evidence="1" id="KW-0175">Coiled coil</keyword>
<feature type="region of interest" description="Disordered" evidence="2">
    <location>
        <begin position="973"/>
        <end position="1054"/>
    </location>
</feature>
<feature type="compositionally biased region" description="Polar residues" evidence="2">
    <location>
        <begin position="738"/>
        <end position="754"/>
    </location>
</feature>
<proteinExistence type="predicted"/>
<name>A0A2A9M567_BESBE</name>
<feature type="region of interest" description="Disordered" evidence="2">
    <location>
        <begin position="474"/>
        <end position="645"/>
    </location>
</feature>
<feature type="compositionally biased region" description="Pro residues" evidence="2">
    <location>
        <begin position="7"/>
        <end position="17"/>
    </location>
</feature>
<dbReference type="RefSeq" id="XP_029215065.1">
    <property type="nucleotide sequence ID" value="XM_029361845.1"/>
</dbReference>
<evidence type="ECO:0000313" key="4">
    <source>
        <dbReference type="Proteomes" id="UP000224006"/>
    </source>
</evidence>
<gene>
    <name evidence="3" type="ORF">BESB_032530</name>
</gene>
<dbReference type="AlphaFoldDB" id="A0A2A9M567"/>
<comment type="caution">
    <text evidence="3">The sequence shown here is derived from an EMBL/GenBank/DDBJ whole genome shotgun (WGS) entry which is preliminary data.</text>
</comment>
<feature type="region of interest" description="Disordered" evidence="2">
    <location>
        <begin position="707"/>
        <end position="942"/>
    </location>
</feature>
<feature type="compositionally biased region" description="Low complexity" evidence="2">
    <location>
        <begin position="545"/>
        <end position="563"/>
    </location>
</feature>
<feature type="region of interest" description="Disordered" evidence="2">
    <location>
        <begin position="1"/>
        <end position="28"/>
    </location>
</feature>
<dbReference type="VEuPathDB" id="ToxoDB:BESB_032530"/>
<feature type="compositionally biased region" description="Basic and acidic residues" evidence="2">
    <location>
        <begin position="990"/>
        <end position="1012"/>
    </location>
</feature>
<reference evidence="3 4" key="1">
    <citation type="submission" date="2017-09" db="EMBL/GenBank/DDBJ databases">
        <title>Genome sequencing of Besnoitia besnoiti strain Bb-Ger1.</title>
        <authorList>
            <person name="Schares G."/>
            <person name="Venepally P."/>
            <person name="Lorenzi H.A."/>
        </authorList>
    </citation>
    <scope>NUCLEOTIDE SEQUENCE [LARGE SCALE GENOMIC DNA]</scope>
    <source>
        <strain evidence="3 4">Bb-Ger1</strain>
    </source>
</reference>
<feature type="compositionally biased region" description="Basic and acidic residues" evidence="2">
    <location>
        <begin position="480"/>
        <end position="512"/>
    </location>
</feature>
<feature type="compositionally biased region" description="Basic and acidic residues" evidence="2">
    <location>
        <begin position="717"/>
        <end position="727"/>
    </location>
</feature>
<feature type="compositionally biased region" description="Low complexity" evidence="2">
    <location>
        <begin position="326"/>
        <end position="359"/>
    </location>
</feature>
<dbReference type="GeneID" id="40308235"/>
<feature type="compositionally biased region" description="Low complexity" evidence="2">
    <location>
        <begin position="973"/>
        <end position="985"/>
    </location>
</feature>
<feature type="compositionally biased region" description="Low complexity" evidence="2">
    <location>
        <begin position="781"/>
        <end position="792"/>
    </location>
</feature>
<protein>
    <submittedName>
        <fullName evidence="3">Uncharacterized protein</fullName>
    </submittedName>
</protein>
<feature type="compositionally biased region" description="Basic and acidic residues" evidence="2">
    <location>
        <begin position="909"/>
        <end position="927"/>
    </location>
</feature>
<evidence type="ECO:0000256" key="1">
    <source>
        <dbReference type="SAM" id="Coils"/>
    </source>
</evidence>
<dbReference type="Proteomes" id="UP000224006">
    <property type="component" value="Unassembled WGS sequence"/>
</dbReference>
<keyword evidence="4" id="KW-1185">Reference proteome</keyword>
<dbReference type="KEGG" id="bbes:BESB_032530"/>
<feature type="coiled-coil region" evidence="1">
    <location>
        <begin position="262"/>
        <end position="306"/>
    </location>
</feature>
<feature type="region of interest" description="Disordered" evidence="2">
    <location>
        <begin position="326"/>
        <end position="378"/>
    </location>
</feature>
<feature type="compositionally biased region" description="Acidic residues" evidence="2">
    <location>
        <begin position="444"/>
        <end position="455"/>
    </location>
</feature>
<dbReference type="EMBL" id="NWUJ01000017">
    <property type="protein sequence ID" value="PFH31056.1"/>
    <property type="molecule type" value="Genomic_DNA"/>
</dbReference>
<feature type="compositionally biased region" description="Low complexity" evidence="2">
    <location>
        <begin position="584"/>
        <end position="630"/>
    </location>
</feature>
<feature type="compositionally biased region" description="Basic residues" evidence="2">
    <location>
        <begin position="1037"/>
        <end position="1054"/>
    </location>
</feature>
<evidence type="ECO:0000313" key="3">
    <source>
        <dbReference type="EMBL" id="PFH31056.1"/>
    </source>
</evidence>
<feature type="region of interest" description="Disordered" evidence="2">
    <location>
        <begin position="122"/>
        <end position="145"/>
    </location>
</feature>
<feature type="compositionally biased region" description="Low complexity" evidence="2">
    <location>
        <begin position="802"/>
        <end position="841"/>
    </location>
</feature>
<sequence>MSFATSMPPPPNAPFAHPPSAQFPPVSSTPPPLTLRDFLQLLGESVAVLEGVRLLLLQLVQWGGEVSSVLRSSTFLHSILALFLRFVRFLFSPLSHMVLQRGPARCNAEPQEHRNEDYSLHLHRSQKRRERARTGGEALSGHEKSSPMLTDALQNAWTSAAEAHTSAANHAGQQADLVRWFEDEDRRQLVSKAHGKLTQDSEGTRRGKSTWKGILSNFLGLDRAGGGAAVRPGMRRQFLYVAVAFALAYRIYSLWKTYRSLLSEYKERVRHVMRRRAAAEERARRQEALEEQAREQAEATERQSRQELLYSLFQSLRTTRNSLLMSSAASSPSSSGSAVRASASGAPSSSSSLSTTPGSPRAAEFHGDGPAQTTPPDKIEHASSLFADAPYRFVVASAASAMRKGSFDACALGNGVRASSRALGGITEIVNAGEDERRKGVKETEDDEDESEDVDVESRFHVVACDELESRELKRRQRFSTHDPTQRGAEREAEETHERKEDSAKSYIRRDNTAAASDSLGHSVGSLSSNAPRMRPGERAFESRASTSASLASQGLSGASVGGILAPPPALSSVSGADISFTKSQSSASPFASSSPSLSSCLPSSPSSSSQPHSASSSSASPRRASVSAAHQTVAAGAAPSSTCGELKAASESPVVCALRFGANERRQTPAFDVNPFLALLNGDETGTFLSSRKPQCDVLAEALAGETRASQAAPGRADDSWNKRDCDGDEDRGVPSARTTTGETQEAPASSVTPHPFRPLASSAPRSELPSSTGGTFALASPISPAGSHSPASPPALHQCPSSPSSPSPLALPRAPLPSSFPLSAFLPPHSSSAPLASLPTHTPATPGVDASGGVRGERVSAALASHSPRESEEATASSSPPGGENRRTSGGNPERDLHEPVLSAPEAGRRARERAEAAAEKRPEGAVDCGEARSSSVQAAREQGGSGAFCGQNIARELSGFQETAKATWRSQQQDLSSLLSIQAPSSRGREPHKPLTRGYDGRANTRSEALRVSVYSEKDLKDAQVTGKRNAVTGRRKQPRGGRKARVSCEV</sequence>
<feature type="compositionally biased region" description="Basic residues" evidence="2">
    <location>
        <begin position="122"/>
        <end position="131"/>
    </location>
</feature>
<feature type="region of interest" description="Disordered" evidence="2">
    <location>
        <begin position="436"/>
        <end position="458"/>
    </location>
</feature>
<accession>A0A2A9M567</accession>